<evidence type="ECO:0000313" key="1">
    <source>
        <dbReference type="EMBL" id="CAH3174242.1"/>
    </source>
</evidence>
<name>A0ABN8R4G2_9CNID</name>
<dbReference type="EMBL" id="CALNXK010000189">
    <property type="protein sequence ID" value="CAH3174242.1"/>
    <property type="molecule type" value="Genomic_DNA"/>
</dbReference>
<protein>
    <submittedName>
        <fullName evidence="1">Uncharacterized protein</fullName>
    </submittedName>
</protein>
<dbReference type="Proteomes" id="UP001159405">
    <property type="component" value="Unassembled WGS sequence"/>
</dbReference>
<gene>
    <name evidence="1" type="ORF">PLOB_00014749</name>
</gene>
<organism evidence="1 2">
    <name type="scientific">Porites lobata</name>
    <dbReference type="NCBI Taxonomy" id="104759"/>
    <lineage>
        <taxon>Eukaryota</taxon>
        <taxon>Metazoa</taxon>
        <taxon>Cnidaria</taxon>
        <taxon>Anthozoa</taxon>
        <taxon>Hexacorallia</taxon>
        <taxon>Scleractinia</taxon>
        <taxon>Fungiina</taxon>
        <taxon>Poritidae</taxon>
        <taxon>Porites</taxon>
    </lineage>
</organism>
<proteinExistence type="predicted"/>
<accession>A0ABN8R4G2</accession>
<evidence type="ECO:0000313" key="2">
    <source>
        <dbReference type="Proteomes" id="UP001159405"/>
    </source>
</evidence>
<reference evidence="1 2" key="1">
    <citation type="submission" date="2022-05" db="EMBL/GenBank/DDBJ databases">
        <authorList>
            <consortium name="Genoscope - CEA"/>
            <person name="William W."/>
        </authorList>
    </citation>
    <scope>NUCLEOTIDE SEQUENCE [LARGE SCALE GENOMIC DNA]</scope>
</reference>
<sequence length="234" mass="27723">MKSCGVVDLLKEVRVYARHPTGVSCSETYLEELMYHLLSDLLRDEFVTKELETYIVVLINWRKVLYAMDWPNNLRRSQGKTVVRPPSTAEEREECNRRCILRMLQGNETIVQAEYKLVVRWEHESMRDHTQGVASFHASRMRRFHMQLCSILRLSRPWEKETPTTDLVFESEYVPLSVSLADTFDGEPKHISAKDPNEPLKKFWEALVRRREILRERIHAGRYVPEDYELLSKR</sequence>
<comment type="caution">
    <text evidence="1">The sequence shown here is derived from an EMBL/GenBank/DDBJ whole genome shotgun (WGS) entry which is preliminary data.</text>
</comment>
<keyword evidence="2" id="KW-1185">Reference proteome</keyword>